<evidence type="ECO:0000259" key="1">
    <source>
        <dbReference type="Pfam" id="PF03992"/>
    </source>
</evidence>
<feature type="domain" description="ABM" evidence="1">
    <location>
        <begin position="11"/>
        <end position="86"/>
    </location>
</feature>
<comment type="caution">
    <text evidence="2">The sequence shown here is derived from an EMBL/GenBank/DDBJ whole genome shotgun (WGS) entry which is preliminary data.</text>
</comment>
<dbReference type="EC" id="1.14.-.-" evidence="2"/>
<dbReference type="Proteomes" id="UP001595693">
    <property type="component" value="Unassembled WGS sequence"/>
</dbReference>
<dbReference type="GO" id="GO:0004497">
    <property type="term" value="F:monooxygenase activity"/>
    <property type="evidence" value="ECO:0007669"/>
    <property type="project" value="UniProtKB-KW"/>
</dbReference>
<dbReference type="InterPro" id="IPR007138">
    <property type="entry name" value="ABM_dom"/>
</dbReference>
<dbReference type="SUPFAM" id="SSF54909">
    <property type="entry name" value="Dimeric alpha+beta barrel"/>
    <property type="match status" value="1"/>
</dbReference>
<name>A0ABV8DD27_9BURK</name>
<reference evidence="3" key="1">
    <citation type="journal article" date="2019" name="Int. J. Syst. Evol. Microbiol.">
        <title>The Global Catalogue of Microorganisms (GCM) 10K type strain sequencing project: providing services to taxonomists for standard genome sequencing and annotation.</title>
        <authorList>
            <consortium name="The Broad Institute Genomics Platform"/>
            <consortium name="The Broad Institute Genome Sequencing Center for Infectious Disease"/>
            <person name="Wu L."/>
            <person name="Ma J."/>
        </authorList>
    </citation>
    <scope>NUCLEOTIDE SEQUENCE [LARGE SCALE GENOMIC DNA]</scope>
    <source>
        <strain evidence="3">CCUG 2113</strain>
    </source>
</reference>
<keyword evidence="2" id="KW-0560">Oxidoreductase</keyword>
<dbReference type="EMBL" id="JBHSAJ010000052">
    <property type="protein sequence ID" value="MFC3936359.1"/>
    <property type="molecule type" value="Genomic_DNA"/>
</dbReference>
<dbReference type="Gene3D" id="3.30.70.100">
    <property type="match status" value="1"/>
</dbReference>
<proteinExistence type="predicted"/>
<keyword evidence="3" id="KW-1185">Reference proteome</keyword>
<organism evidence="2 3">
    <name type="scientific">Acidovorax facilis</name>
    <dbReference type="NCBI Taxonomy" id="12917"/>
    <lineage>
        <taxon>Bacteria</taxon>
        <taxon>Pseudomonadati</taxon>
        <taxon>Pseudomonadota</taxon>
        <taxon>Betaproteobacteria</taxon>
        <taxon>Burkholderiales</taxon>
        <taxon>Comamonadaceae</taxon>
        <taxon>Acidovorax</taxon>
    </lineage>
</organism>
<accession>A0ABV8DD27</accession>
<dbReference type="Pfam" id="PF03992">
    <property type="entry name" value="ABM"/>
    <property type="match status" value="1"/>
</dbReference>
<evidence type="ECO:0000313" key="2">
    <source>
        <dbReference type="EMBL" id="MFC3936359.1"/>
    </source>
</evidence>
<keyword evidence="2" id="KW-0503">Monooxygenase</keyword>
<gene>
    <name evidence="2" type="ORF">ACFOW3_17225</name>
</gene>
<evidence type="ECO:0000313" key="3">
    <source>
        <dbReference type="Proteomes" id="UP001595693"/>
    </source>
</evidence>
<protein>
    <submittedName>
        <fullName evidence="2">Antibiotic biosynthesis monooxygenase family protein</fullName>
        <ecNumber evidence="2">1.14.-.-</ecNumber>
    </submittedName>
</protein>
<dbReference type="RefSeq" id="WP_055398383.1">
    <property type="nucleotide sequence ID" value="NZ_JAMXAX010000032.1"/>
</dbReference>
<sequence length="112" mass="12644">MTILDPSAGYFILINTFTVEPEMKAEALLASLSKATEDVFLHAPGFVSANLHISDDHRHVANYGHWRSKKDYEEAGKNPAVQRHMREAAKFVTSFEPVFYELAKVHVAEREA</sequence>
<dbReference type="InterPro" id="IPR011008">
    <property type="entry name" value="Dimeric_a/b-barrel"/>
</dbReference>